<feature type="chain" id="PRO_5042099421" evidence="2">
    <location>
        <begin position="18"/>
        <end position="381"/>
    </location>
</feature>
<feature type="compositionally biased region" description="Pro residues" evidence="1">
    <location>
        <begin position="328"/>
        <end position="339"/>
    </location>
</feature>
<evidence type="ECO:0000256" key="1">
    <source>
        <dbReference type="SAM" id="MobiDB-lite"/>
    </source>
</evidence>
<comment type="caution">
    <text evidence="3">The sequence shown here is derived from an EMBL/GenBank/DDBJ whole genome shotgun (WGS) entry which is preliminary data.</text>
</comment>
<feature type="signal peptide" evidence="2">
    <location>
        <begin position="1"/>
        <end position="17"/>
    </location>
</feature>
<dbReference type="AlphaFoldDB" id="A0AAD9CHF7"/>
<keyword evidence="4" id="KW-1185">Reference proteome</keyword>
<feature type="region of interest" description="Disordered" evidence="1">
    <location>
        <begin position="228"/>
        <end position="342"/>
    </location>
</feature>
<dbReference type="SUPFAM" id="SSF48726">
    <property type="entry name" value="Immunoglobulin"/>
    <property type="match status" value="1"/>
</dbReference>
<dbReference type="InterPro" id="IPR036179">
    <property type="entry name" value="Ig-like_dom_sf"/>
</dbReference>
<gene>
    <name evidence="3" type="ORF">KUDE01_000429</name>
</gene>
<feature type="compositionally biased region" description="Acidic residues" evidence="1">
    <location>
        <begin position="264"/>
        <end position="283"/>
    </location>
</feature>
<name>A0AAD9CHF7_DISEL</name>
<organism evidence="3 4">
    <name type="scientific">Dissostichus eleginoides</name>
    <name type="common">Patagonian toothfish</name>
    <name type="synonym">Dissostichus amissus</name>
    <dbReference type="NCBI Taxonomy" id="100907"/>
    <lineage>
        <taxon>Eukaryota</taxon>
        <taxon>Metazoa</taxon>
        <taxon>Chordata</taxon>
        <taxon>Craniata</taxon>
        <taxon>Vertebrata</taxon>
        <taxon>Euteleostomi</taxon>
        <taxon>Actinopterygii</taxon>
        <taxon>Neopterygii</taxon>
        <taxon>Teleostei</taxon>
        <taxon>Neoteleostei</taxon>
        <taxon>Acanthomorphata</taxon>
        <taxon>Eupercaria</taxon>
        <taxon>Perciformes</taxon>
        <taxon>Notothenioidei</taxon>
        <taxon>Nototheniidae</taxon>
        <taxon>Dissostichus</taxon>
    </lineage>
</organism>
<sequence length="381" mass="42541">MFTRWFTFTAFLCAADGRGSVSVAPTCRVKGHPEAELTLNCGDGKKAGVVQYWHTPFGNLQTPGFHSNMDPVFMLHDGSLKVPNPSLLHRGLYYCLLQHTEGTALWPYELSVGQRSDEEEQEHSGGEERDEFRFRRDVGSLEEMQAGVSDAHFAGAVAASVLLTFVVGFSAGALSMTPVLRCLGNLSTRFQSQRQRTTDSEVTMATLSPMYDNHAWDSDADSAHCSTMETTITPPTKPQRSFREKRQEEQETTAYLEGCHNMREEEEEKEKEEEEEEEEEEEGKDSNNDETGSNRGGAETLPPAGRPSRVLRLYQYDEDGQRFAHLPQPAPEEPGPPPRLKQRSLSLKRLNTIMAAASAESLDTREPGGGEGERLHFHMEI</sequence>
<evidence type="ECO:0000313" key="4">
    <source>
        <dbReference type="Proteomes" id="UP001228049"/>
    </source>
</evidence>
<dbReference type="EMBL" id="JASDAP010000007">
    <property type="protein sequence ID" value="KAK1899639.1"/>
    <property type="molecule type" value="Genomic_DNA"/>
</dbReference>
<evidence type="ECO:0000256" key="2">
    <source>
        <dbReference type="SAM" id="SignalP"/>
    </source>
</evidence>
<proteinExistence type="predicted"/>
<keyword evidence="2" id="KW-0732">Signal</keyword>
<feature type="region of interest" description="Disordered" evidence="1">
    <location>
        <begin position="358"/>
        <end position="381"/>
    </location>
</feature>
<feature type="compositionally biased region" description="Basic and acidic residues" evidence="1">
    <location>
        <begin position="362"/>
        <end position="381"/>
    </location>
</feature>
<protein>
    <submittedName>
        <fullName evidence="3">Transcription initiation factor TFIID subunit 2</fullName>
    </submittedName>
</protein>
<evidence type="ECO:0000313" key="3">
    <source>
        <dbReference type="EMBL" id="KAK1899639.1"/>
    </source>
</evidence>
<dbReference type="Proteomes" id="UP001228049">
    <property type="component" value="Unassembled WGS sequence"/>
</dbReference>
<accession>A0AAD9CHF7</accession>
<reference evidence="3" key="1">
    <citation type="submission" date="2023-04" db="EMBL/GenBank/DDBJ databases">
        <title>Chromosome-level genome of Chaenocephalus aceratus.</title>
        <authorList>
            <person name="Park H."/>
        </authorList>
    </citation>
    <scope>NUCLEOTIDE SEQUENCE</scope>
    <source>
        <strain evidence="3">DE</strain>
        <tissue evidence="3">Muscle</tissue>
    </source>
</reference>